<evidence type="ECO:0000313" key="3">
    <source>
        <dbReference type="Proteomes" id="UP000252008"/>
    </source>
</evidence>
<dbReference type="PANTHER" id="PTHR30270:SF0">
    <property type="entry name" value="THIAMINE-MONOPHOSPHATE KINASE"/>
    <property type="match status" value="1"/>
</dbReference>
<dbReference type="InterPro" id="IPR016188">
    <property type="entry name" value="PurM-like_N"/>
</dbReference>
<dbReference type="Pfam" id="PF02769">
    <property type="entry name" value="AIRS_C"/>
    <property type="match status" value="1"/>
</dbReference>
<dbReference type="InterPro" id="IPR036921">
    <property type="entry name" value="PurM-like_N_sf"/>
</dbReference>
<protein>
    <submittedName>
        <fullName evidence="2">Selenophosphate synthetase-like protein [Gordonia sp. KTR9]</fullName>
    </submittedName>
</protein>
<dbReference type="EMBL" id="UEGS01000001">
    <property type="protein sequence ID" value="SRX80248.1"/>
    <property type="molecule type" value="Genomic_DNA"/>
</dbReference>
<dbReference type="PANTHER" id="PTHR30270">
    <property type="entry name" value="THIAMINE-MONOPHOSPHATE KINASE"/>
    <property type="match status" value="1"/>
</dbReference>
<dbReference type="NCBIfam" id="TIGR04045">
    <property type="entry name" value="MSMEG_0567_GNAT"/>
    <property type="match status" value="1"/>
</dbReference>
<accession>A0A375YGJ7</accession>
<dbReference type="NCBIfam" id="TIGR04050">
    <property type="entry name" value="MSMEG_0567_Cter"/>
    <property type="match status" value="1"/>
</dbReference>
<dbReference type="STRING" id="39692.BST38_24010"/>
<evidence type="ECO:0000259" key="1">
    <source>
        <dbReference type="PROSITE" id="PS51186"/>
    </source>
</evidence>
<dbReference type="Gene3D" id="3.40.630.30">
    <property type="match status" value="1"/>
</dbReference>
<dbReference type="InterPro" id="IPR016181">
    <property type="entry name" value="Acyl_CoA_acyltransferase"/>
</dbReference>
<evidence type="ECO:0000313" key="2">
    <source>
        <dbReference type="EMBL" id="SRX80248.1"/>
    </source>
</evidence>
<feature type="domain" description="N-acetyltransferase" evidence="1">
    <location>
        <begin position="42"/>
        <end position="187"/>
    </location>
</feature>
<dbReference type="GO" id="GO:0009030">
    <property type="term" value="F:thiamine-phosphate kinase activity"/>
    <property type="evidence" value="ECO:0007669"/>
    <property type="project" value="InterPro"/>
</dbReference>
<dbReference type="InterPro" id="IPR000182">
    <property type="entry name" value="GNAT_dom"/>
</dbReference>
<dbReference type="GO" id="GO:0009228">
    <property type="term" value="P:thiamine biosynthetic process"/>
    <property type="evidence" value="ECO:0007669"/>
    <property type="project" value="InterPro"/>
</dbReference>
<reference evidence="2 3" key="1">
    <citation type="submission" date="2018-05" db="EMBL/GenBank/DDBJ databases">
        <authorList>
            <consortium name="IHU Genomes"/>
        </authorList>
    </citation>
    <scope>NUCLEOTIDE SEQUENCE [LARGE SCALE GENOMIC DNA]</scope>
    <source>
        <strain evidence="2 3">P7335</strain>
    </source>
</reference>
<dbReference type="InterPro" id="IPR023911">
    <property type="entry name" value="MSMEG_0567/sll0787_C"/>
</dbReference>
<dbReference type="InterPro" id="IPR024035">
    <property type="entry name" value="MSMEG_0567_GNAT"/>
</dbReference>
<name>A0A375YGJ7_MYCPF</name>
<dbReference type="AlphaFoldDB" id="A0A375YGJ7"/>
<dbReference type="GO" id="GO:0016747">
    <property type="term" value="F:acyltransferase activity, transferring groups other than amino-acyl groups"/>
    <property type="evidence" value="ECO:0007669"/>
    <property type="project" value="InterPro"/>
</dbReference>
<proteinExistence type="predicted"/>
<dbReference type="SUPFAM" id="SSF55326">
    <property type="entry name" value="PurM N-terminal domain-like"/>
    <property type="match status" value="1"/>
</dbReference>
<dbReference type="SUPFAM" id="SSF55729">
    <property type="entry name" value="Acyl-CoA N-acyltransferases (Nat)"/>
    <property type="match status" value="1"/>
</dbReference>
<dbReference type="Gene3D" id="3.90.650.10">
    <property type="entry name" value="PurM-like C-terminal domain"/>
    <property type="match status" value="1"/>
</dbReference>
<dbReference type="PROSITE" id="PS51186">
    <property type="entry name" value="GNAT"/>
    <property type="match status" value="1"/>
</dbReference>
<dbReference type="Gene3D" id="3.30.1330.10">
    <property type="entry name" value="PurM-like, N-terminal domain"/>
    <property type="match status" value="1"/>
</dbReference>
<dbReference type="Pfam" id="PF00586">
    <property type="entry name" value="AIRS"/>
    <property type="match status" value="1"/>
</dbReference>
<dbReference type="SUPFAM" id="SSF56042">
    <property type="entry name" value="PurM C-terminal domain-like"/>
    <property type="match status" value="1"/>
</dbReference>
<dbReference type="Proteomes" id="UP000252008">
    <property type="component" value="Unassembled WGS sequence"/>
</dbReference>
<organism evidence="2 3">
    <name type="scientific">Mycolicibacterium parafortuitum</name>
    <name type="common">Mycobacterium parafortuitum</name>
    <dbReference type="NCBI Taxonomy" id="39692"/>
    <lineage>
        <taxon>Bacteria</taxon>
        <taxon>Bacillati</taxon>
        <taxon>Actinomycetota</taxon>
        <taxon>Actinomycetes</taxon>
        <taxon>Mycobacteriales</taxon>
        <taxon>Mycobacteriaceae</taxon>
        <taxon>Mycolicibacterium</taxon>
    </lineage>
</organism>
<gene>
    <name evidence="2" type="ORF">MPP7335_01988</name>
</gene>
<dbReference type="InterPro" id="IPR036676">
    <property type="entry name" value="PurM-like_C_sf"/>
</dbReference>
<dbReference type="InterPro" id="IPR010918">
    <property type="entry name" value="PurM-like_C_dom"/>
</dbReference>
<dbReference type="InterPro" id="IPR006283">
    <property type="entry name" value="ThiL-like"/>
</dbReference>
<keyword evidence="3" id="KW-1185">Reference proteome</keyword>
<sequence length="491" mass="50546">MRRLRGAAEHGRVKAMLFQAVSPHQGELSILSGPRPAAHGQFLIHQADGEELAQYLRLRRASFVIEQGMFAGSDRDDVDDDPRTVVLVATSAEGTVLGGVRLAPACSPDIGWWTGSRLVVDRSSRATGLGPALIRAACAQVESVGALRFEATVQRRYAAMFAGLGWTEHGACTVAGRPHAVMRWSPDPIARTVAATKAFLGEILDPLRAVPNGLGPAGFVGDDGVPVPGSDVVAACDAIIPSMVERDPEWAGWCSVLVNVNDLSAMGATPTGLLDAVGAPNRSVLTRIVRGVADASQAWRLPVLGGHTQLGVPASLAVTAFGRTTDPVPAGGGSAGDALRLTVDLAGGWRPGYHGRQWDSTSHRSADELAQMASFVAATRPHAAKDVSMAGIAGTAGMLAEAGGVGAEIDVAAVPRPPAAEMGSWLTCFPGFGMLTAGAARSAALPGGVADRVCGRLTPEPGVRLRWPDGVATTVVAGGVTGLGTACPQSR</sequence>